<name>A0ABV7WJ62_9MICO</name>
<dbReference type="InterPro" id="IPR017927">
    <property type="entry name" value="FAD-bd_FR_type"/>
</dbReference>
<evidence type="ECO:0000259" key="5">
    <source>
        <dbReference type="PROSITE" id="PS51384"/>
    </source>
</evidence>
<dbReference type="SUPFAM" id="SSF52343">
    <property type="entry name" value="Ferredoxin reductase-like, C-terminal NADP-linked domain"/>
    <property type="match status" value="1"/>
</dbReference>
<dbReference type="RefSeq" id="WP_340293594.1">
    <property type="nucleotide sequence ID" value="NZ_JBBEOI010000114.1"/>
</dbReference>
<accession>A0ABV7WJ62</accession>
<dbReference type="PANTHER" id="PTHR47354">
    <property type="entry name" value="NADH OXIDOREDUCTASE HCR"/>
    <property type="match status" value="1"/>
</dbReference>
<protein>
    <submittedName>
        <fullName evidence="6">FAD-binding oxidoreductase</fullName>
    </submittedName>
</protein>
<evidence type="ECO:0000256" key="1">
    <source>
        <dbReference type="ARBA" id="ARBA00001974"/>
    </source>
</evidence>
<dbReference type="Pfam" id="PF00970">
    <property type="entry name" value="FAD_binding_6"/>
    <property type="match status" value="1"/>
</dbReference>
<dbReference type="InterPro" id="IPR039261">
    <property type="entry name" value="FNR_nucleotide-bd"/>
</dbReference>
<evidence type="ECO:0000256" key="2">
    <source>
        <dbReference type="ARBA" id="ARBA00022714"/>
    </source>
</evidence>
<comment type="cofactor">
    <cofactor evidence="1">
        <name>FAD</name>
        <dbReference type="ChEBI" id="CHEBI:57692"/>
    </cofactor>
</comment>
<comment type="caution">
    <text evidence="6">The sequence shown here is derived from an EMBL/GenBank/DDBJ whole genome shotgun (WGS) entry which is preliminary data.</text>
</comment>
<dbReference type="Pfam" id="PF00175">
    <property type="entry name" value="NAD_binding_1"/>
    <property type="match status" value="1"/>
</dbReference>
<feature type="domain" description="FAD-binding FR-type" evidence="5">
    <location>
        <begin position="23"/>
        <end position="124"/>
    </location>
</feature>
<keyword evidence="7" id="KW-1185">Reference proteome</keyword>
<dbReference type="SUPFAM" id="SSF63380">
    <property type="entry name" value="Riboflavin synthase domain-like"/>
    <property type="match status" value="1"/>
</dbReference>
<feature type="region of interest" description="Disordered" evidence="4">
    <location>
        <begin position="1"/>
        <end position="22"/>
    </location>
</feature>
<dbReference type="InterPro" id="IPR008333">
    <property type="entry name" value="Cbr1-like_FAD-bd_dom"/>
</dbReference>
<organism evidence="6 7">
    <name type="scientific">Aquipuribacter hungaricus</name>
    <dbReference type="NCBI Taxonomy" id="545624"/>
    <lineage>
        <taxon>Bacteria</taxon>
        <taxon>Bacillati</taxon>
        <taxon>Actinomycetota</taxon>
        <taxon>Actinomycetes</taxon>
        <taxon>Micrococcales</taxon>
        <taxon>Intrasporangiaceae</taxon>
        <taxon>Aquipuribacter</taxon>
    </lineage>
</organism>
<dbReference type="EMBL" id="JBHRWW010000011">
    <property type="protein sequence ID" value="MFC3689655.1"/>
    <property type="molecule type" value="Genomic_DNA"/>
</dbReference>
<reference evidence="7" key="1">
    <citation type="journal article" date="2019" name="Int. J. Syst. Evol. Microbiol.">
        <title>The Global Catalogue of Microorganisms (GCM) 10K type strain sequencing project: providing services to taxonomists for standard genome sequencing and annotation.</title>
        <authorList>
            <consortium name="The Broad Institute Genomics Platform"/>
            <consortium name="The Broad Institute Genome Sequencing Center for Infectious Disease"/>
            <person name="Wu L."/>
            <person name="Ma J."/>
        </authorList>
    </citation>
    <scope>NUCLEOTIDE SEQUENCE [LARGE SCALE GENOMIC DNA]</scope>
    <source>
        <strain evidence="7">NCAIM B.02333</strain>
    </source>
</reference>
<gene>
    <name evidence="6" type="ORF">ACFOLH_15005</name>
</gene>
<dbReference type="Gene3D" id="3.40.50.80">
    <property type="entry name" value="Nucleotide-binding domain of ferredoxin-NADP reductase (FNR) module"/>
    <property type="match status" value="1"/>
</dbReference>
<dbReference type="InterPro" id="IPR017938">
    <property type="entry name" value="Riboflavin_synthase-like_b-brl"/>
</dbReference>
<keyword evidence="2" id="KW-0001">2Fe-2S</keyword>
<dbReference type="PRINTS" id="PR00410">
    <property type="entry name" value="PHEHYDRXLASE"/>
</dbReference>
<evidence type="ECO:0000313" key="6">
    <source>
        <dbReference type="EMBL" id="MFC3689655.1"/>
    </source>
</evidence>
<dbReference type="Proteomes" id="UP001595685">
    <property type="component" value="Unassembled WGS sequence"/>
</dbReference>
<evidence type="ECO:0000313" key="7">
    <source>
        <dbReference type="Proteomes" id="UP001595685"/>
    </source>
</evidence>
<keyword evidence="2" id="KW-0479">Metal-binding</keyword>
<dbReference type="PANTHER" id="PTHR47354:SF5">
    <property type="entry name" value="PROTEIN RFBI"/>
    <property type="match status" value="1"/>
</dbReference>
<sequence length="249" mass="25603">MTGTSASAGPAGPAGSGSLTAPTSWATGVVREVRHHAGGAVVLRLAVDGMGPRLPGQHVVVRLRADDGYTASRSYSVASDPADPLVELYVERLVDGEVSGYLGDVVEVGDELEVRGPVGGWFVWDGVRPALAVGGGSGVVPLVSMLRHAGSTGHPDRVCLVAAARTLERLPYADELVGGCQVVALSQERSPAGREPGRLVAADLEPLLRTGQQVFVCGSSAFAEHASRLVVDLGVPAADVRVERFGPSG</sequence>
<dbReference type="Gene3D" id="2.40.30.10">
    <property type="entry name" value="Translation factors"/>
    <property type="match status" value="1"/>
</dbReference>
<dbReference type="PROSITE" id="PS51384">
    <property type="entry name" value="FAD_FR"/>
    <property type="match status" value="1"/>
</dbReference>
<proteinExistence type="predicted"/>
<keyword evidence="3" id="KW-0411">Iron-sulfur</keyword>
<evidence type="ECO:0000256" key="4">
    <source>
        <dbReference type="SAM" id="MobiDB-lite"/>
    </source>
</evidence>
<evidence type="ECO:0000256" key="3">
    <source>
        <dbReference type="ARBA" id="ARBA00023014"/>
    </source>
</evidence>
<dbReference type="InterPro" id="IPR050415">
    <property type="entry name" value="MRET"/>
</dbReference>
<dbReference type="InterPro" id="IPR001433">
    <property type="entry name" value="OxRdtase_FAD/NAD-bd"/>
</dbReference>
<keyword evidence="2" id="KW-0408">Iron</keyword>